<dbReference type="VEuPathDB" id="ToxoDB:BESB_085540"/>
<dbReference type="GeneID" id="40313480"/>
<gene>
    <name evidence="3" type="ORF">BESB_085540</name>
</gene>
<sequence>MARLSFKRIALALAVAAGILVAGGASDAAAELSPREEFDKATRELGDKFKELLPSDSSIQAPLSLTALVGVAGSAALLARA</sequence>
<organism evidence="3 4">
    <name type="scientific">Besnoitia besnoiti</name>
    <name type="common">Apicomplexan protozoan</name>
    <dbReference type="NCBI Taxonomy" id="94643"/>
    <lineage>
        <taxon>Eukaryota</taxon>
        <taxon>Sar</taxon>
        <taxon>Alveolata</taxon>
        <taxon>Apicomplexa</taxon>
        <taxon>Conoidasida</taxon>
        <taxon>Coccidia</taxon>
        <taxon>Eucoccidiorida</taxon>
        <taxon>Eimeriorina</taxon>
        <taxon>Sarcocystidae</taxon>
        <taxon>Besnoitia</taxon>
    </lineage>
</organism>
<feature type="signal peptide" evidence="2">
    <location>
        <begin position="1"/>
        <end position="25"/>
    </location>
</feature>
<keyword evidence="1" id="KW-0472">Membrane</keyword>
<dbReference type="KEGG" id="bbes:BESB_085540"/>
<keyword evidence="1" id="KW-1133">Transmembrane helix</keyword>
<name>A0A2A9M5X5_BESBE</name>
<keyword evidence="2" id="KW-0732">Signal</keyword>
<dbReference type="AlphaFoldDB" id="A0A2A9M5X5"/>
<accession>A0A2A9M5X5</accession>
<reference evidence="3 4" key="1">
    <citation type="submission" date="2017-09" db="EMBL/GenBank/DDBJ databases">
        <title>Genome sequencing of Besnoitia besnoiti strain Bb-Ger1.</title>
        <authorList>
            <person name="Schares G."/>
            <person name="Venepally P."/>
            <person name="Lorenzi H.A."/>
        </authorList>
    </citation>
    <scope>NUCLEOTIDE SEQUENCE [LARGE SCALE GENOMIC DNA]</scope>
    <source>
        <strain evidence="3 4">Bb-Ger1</strain>
    </source>
</reference>
<proteinExistence type="predicted"/>
<dbReference type="EMBL" id="NWUJ01000009">
    <property type="protein sequence ID" value="PFH33355.1"/>
    <property type="molecule type" value="Genomic_DNA"/>
</dbReference>
<dbReference type="Proteomes" id="UP000224006">
    <property type="component" value="Chromosome VIII"/>
</dbReference>
<comment type="caution">
    <text evidence="3">The sequence shown here is derived from an EMBL/GenBank/DDBJ whole genome shotgun (WGS) entry which is preliminary data.</text>
</comment>
<evidence type="ECO:0000313" key="4">
    <source>
        <dbReference type="Proteomes" id="UP000224006"/>
    </source>
</evidence>
<evidence type="ECO:0000256" key="1">
    <source>
        <dbReference type="SAM" id="Phobius"/>
    </source>
</evidence>
<dbReference type="RefSeq" id="XP_029217364.1">
    <property type="nucleotide sequence ID" value="XM_029366904.1"/>
</dbReference>
<evidence type="ECO:0000313" key="3">
    <source>
        <dbReference type="EMBL" id="PFH33355.1"/>
    </source>
</evidence>
<keyword evidence="1" id="KW-0812">Transmembrane</keyword>
<evidence type="ECO:0000256" key="2">
    <source>
        <dbReference type="SAM" id="SignalP"/>
    </source>
</evidence>
<feature type="chain" id="PRO_5012586311" evidence="2">
    <location>
        <begin position="26"/>
        <end position="81"/>
    </location>
</feature>
<feature type="transmembrane region" description="Helical" evidence="1">
    <location>
        <begin position="59"/>
        <end position="79"/>
    </location>
</feature>
<keyword evidence="4" id="KW-1185">Reference proteome</keyword>
<protein>
    <submittedName>
        <fullName evidence="3">Uncharacterized protein</fullName>
    </submittedName>
</protein>